<feature type="region of interest" description="Disordered" evidence="1">
    <location>
        <begin position="77"/>
        <end position="114"/>
    </location>
</feature>
<name>A0AAV1QYE3_9ROSI</name>
<comment type="caution">
    <text evidence="2">The sequence shown here is derived from an EMBL/GenBank/DDBJ whole genome shotgun (WGS) entry which is preliminary data.</text>
</comment>
<reference evidence="2 3" key="1">
    <citation type="submission" date="2024-01" db="EMBL/GenBank/DDBJ databases">
        <authorList>
            <person name="Waweru B."/>
        </authorList>
    </citation>
    <scope>NUCLEOTIDE SEQUENCE [LARGE SCALE GENOMIC DNA]</scope>
</reference>
<sequence length="114" mass="13165">MAGRPTLANRLVTAPHRTTFLSHFNFNWNTVEGILLKPKRTNGIIRSVSWKYLDRNKKEEGYRLEFSALSAEKKRELKKEGYDRNGGLKKGKKNDKGCKFSKVEPKEPRQKQSG</sequence>
<dbReference type="EMBL" id="CAWUPB010000850">
    <property type="protein sequence ID" value="CAK7325567.1"/>
    <property type="molecule type" value="Genomic_DNA"/>
</dbReference>
<evidence type="ECO:0000256" key="1">
    <source>
        <dbReference type="SAM" id="MobiDB-lite"/>
    </source>
</evidence>
<evidence type="ECO:0000313" key="3">
    <source>
        <dbReference type="Proteomes" id="UP001314170"/>
    </source>
</evidence>
<organism evidence="2 3">
    <name type="scientific">Dovyalis caffra</name>
    <dbReference type="NCBI Taxonomy" id="77055"/>
    <lineage>
        <taxon>Eukaryota</taxon>
        <taxon>Viridiplantae</taxon>
        <taxon>Streptophyta</taxon>
        <taxon>Embryophyta</taxon>
        <taxon>Tracheophyta</taxon>
        <taxon>Spermatophyta</taxon>
        <taxon>Magnoliopsida</taxon>
        <taxon>eudicotyledons</taxon>
        <taxon>Gunneridae</taxon>
        <taxon>Pentapetalae</taxon>
        <taxon>rosids</taxon>
        <taxon>fabids</taxon>
        <taxon>Malpighiales</taxon>
        <taxon>Salicaceae</taxon>
        <taxon>Flacourtieae</taxon>
        <taxon>Dovyalis</taxon>
    </lineage>
</organism>
<keyword evidence="3" id="KW-1185">Reference proteome</keyword>
<dbReference type="AlphaFoldDB" id="A0AAV1QYE3"/>
<protein>
    <submittedName>
        <fullName evidence="2">Uncharacterized protein</fullName>
    </submittedName>
</protein>
<gene>
    <name evidence="2" type="ORF">DCAF_LOCUS3247</name>
</gene>
<dbReference type="Proteomes" id="UP001314170">
    <property type="component" value="Unassembled WGS sequence"/>
</dbReference>
<proteinExistence type="predicted"/>
<accession>A0AAV1QYE3</accession>
<evidence type="ECO:0000313" key="2">
    <source>
        <dbReference type="EMBL" id="CAK7325567.1"/>
    </source>
</evidence>
<feature type="compositionally biased region" description="Basic and acidic residues" evidence="1">
    <location>
        <begin position="94"/>
        <end position="114"/>
    </location>
</feature>